<comment type="pathway">
    <text evidence="1">Cofactor biosynthesis; thiamine diphosphate biosynthesis.</text>
</comment>
<dbReference type="InterPro" id="IPR013785">
    <property type="entry name" value="Aldolase_TIM"/>
</dbReference>
<keyword evidence="5" id="KW-1185">Reference proteome</keyword>
<dbReference type="CDD" id="cd00564">
    <property type="entry name" value="TMP_TenI"/>
    <property type="match status" value="1"/>
</dbReference>
<dbReference type="PANTHER" id="PTHR20857">
    <property type="entry name" value="THIAMINE-PHOSPHATE PYROPHOSPHORYLASE"/>
    <property type="match status" value="1"/>
</dbReference>
<keyword evidence="2" id="KW-0784">Thiamine biosynthesis</keyword>
<evidence type="ECO:0000256" key="1">
    <source>
        <dbReference type="ARBA" id="ARBA00004948"/>
    </source>
</evidence>
<dbReference type="PANTHER" id="PTHR20857:SF23">
    <property type="entry name" value="THIAMINE BIOSYNTHETIC BIFUNCTIONAL ENZYME"/>
    <property type="match status" value="1"/>
</dbReference>
<feature type="domain" description="Thiamine phosphate synthase/TenI" evidence="3">
    <location>
        <begin position="5"/>
        <end position="155"/>
    </location>
</feature>
<dbReference type="SUPFAM" id="SSF51391">
    <property type="entry name" value="Thiamin phosphate synthase"/>
    <property type="match status" value="1"/>
</dbReference>
<evidence type="ECO:0000259" key="3">
    <source>
        <dbReference type="Pfam" id="PF02581"/>
    </source>
</evidence>
<evidence type="ECO:0000313" key="5">
    <source>
        <dbReference type="Proteomes" id="UP000825799"/>
    </source>
</evidence>
<sequence>MAQQLYLITPDNPNPEQFPRRLMSVLSGPEVAALLVRRGDMDEPGYAELCERLVQIGQAAGAAVLVEDDCELARQLGADGVHVTSGGTVAIRAAIAALKPDSIVGVGNIRSRHDAMSFGELDVDYVMFGPLGGPADPQAEELATWWAETFEVPAIHSNPAATPEARDATSAEFIALSDSVWASDDPASALGAFDKATRTKA</sequence>
<gene>
    <name evidence="4" type="ORF">K1X15_16145</name>
</gene>
<accession>A0ABX8WGK8</accession>
<evidence type="ECO:0000256" key="2">
    <source>
        <dbReference type="ARBA" id="ARBA00022977"/>
    </source>
</evidence>
<dbReference type="InterPro" id="IPR036206">
    <property type="entry name" value="ThiamineP_synth_sf"/>
</dbReference>
<name>A0ABX8WGK8_9HYPH</name>
<reference evidence="4 5" key="1">
    <citation type="submission" date="2021-08" db="EMBL/GenBank/DDBJ databases">
        <title>Devosia salina sp. nov., isolated from the South China Sea sediment.</title>
        <authorList>
            <person name="Zhou Z."/>
        </authorList>
    </citation>
    <scope>NUCLEOTIDE SEQUENCE [LARGE SCALE GENOMIC DNA]</scope>
    <source>
        <strain evidence="4 5">SCS-3</strain>
    </source>
</reference>
<evidence type="ECO:0000313" key="4">
    <source>
        <dbReference type="EMBL" id="QYO76131.1"/>
    </source>
</evidence>
<dbReference type="Gene3D" id="3.20.20.70">
    <property type="entry name" value="Aldolase class I"/>
    <property type="match status" value="1"/>
</dbReference>
<dbReference type="Pfam" id="PF02581">
    <property type="entry name" value="TMP-TENI"/>
    <property type="match status" value="1"/>
</dbReference>
<organism evidence="4 5">
    <name type="scientific">Devosia salina</name>
    <dbReference type="NCBI Taxonomy" id="2860336"/>
    <lineage>
        <taxon>Bacteria</taxon>
        <taxon>Pseudomonadati</taxon>
        <taxon>Pseudomonadota</taxon>
        <taxon>Alphaproteobacteria</taxon>
        <taxon>Hyphomicrobiales</taxon>
        <taxon>Devosiaceae</taxon>
        <taxon>Devosia</taxon>
    </lineage>
</organism>
<proteinExistence type="predicted"/>
<protein>
    <submittedName>
        <fullName evidence="4">Thiamine phosphate synthase</fullName>
    </submittedName>
</protein>
<dbReference type="RefSeq" id="WP_220304622.1">
    <property type="nucleotide sequence ID" value="NZ_CP080590.1"/>
</dbReference>
<dbReference type="InterPro" id="IPR022998">
    <property type="entry name" value="ThiamineP_synth_TenI"/>
</dbReference>
<dbReference type="EMBL" id="CP080590">
    <property type="protein sequence ID" value="QYO76131.1"/>
    <property type="molecule type" value="Genomic_DNA"/>
</dbReference>
<dbReference type="Proteomes" id="UP000825799">
    <property type="component" value="Chromosome"/>
</dbReference>